<keyword evidence="4" id="KW-1185">Reference proteome</keyword>
<evidence type="ECO:0000256" key="1">
    <source>
        <dbReference type="SAM" id="MobiDB-lite"/>
    </source>
</evidence>
<feature type="compositionally biased region" description="Basic and acidic residues" evidence="1">
    <location>
        <begin position="572"/>
        <end position="584"/>
    </location>
</feature>
<sequence length="926" mass="102809">MTKIFIIDGQTDDFLDWINKQDVIDNIHERDMSAMLETFKFTAFADRRYSQHLTDKNRLVIPGEDGEYREFVIKLTDRYRDSDGVNLIDVTALASFQELIGAKVVSPTKTAQQSAEVHVREILAGTEIEAGNVAYKGLRAISFDNYTDPFSALKKLATEFELELDFRVEINSNRITKRYVDLVERVGGWRGRHVEFGKDLQGIRRKEDSSEIVTALLCLGPEMEDGTRLEVYVEDKEALERWGRRGQHIVSIYEPQSEGRDMTEENLIRLGKAELKKRINAIVSYEANIIDLEHITRMENKRIRFGDIVKIKDTTFNPPLFVEARIYKQNRNIFNPASKKVELGDFIEYTVEQVQNNWKAIRDEIDRKVRIAELSIHLFVEDFAEKQIPEQVIPPNPIEHPKWIDTSQSPAQLKLWDEELQEWTTIKGEKGDTGPQGPKGDQGIPGPPGEDGQTPYTHIAYANSSDGTVDFSTNNPDREYIGMYVDFNSQDSTNPSHYKWTLVKGRDGSQGVPGPPGEDGRTPYFHVAYANSADGRSGFSTTDSSNKLYIGNYTDFVKADSNDPTRYTWTKIKGDKGDKGDPGPKGDIGPQGPAGKDGIAHMGPMPPSNPAINTTWFQTNVAMTEIIAIKRWNGNTWTTSQFDADTLNIRELSAISATLGKVTGGEITGVKITGGSIESQTEIKVATDLKVGDNIFMGNGAGTKTIYFNPNTSGKVPYIQGIYSAQEELTILFLYDGNGGSIMLDSGYTNMRTTRLDISDLISNSKFSFQFKELLNHGFLESGKIGLKFLNGAVEQLQVRNANDTEYRDLAVRDLKVLGKIGTSATTNLSLLNGWENYGGSFEIAKAVKSADGIVHVSGLIKSGASGTIIARLPVGYRPSATLIFSCAHSMADSARVYVYPDGRIVLNRGGGSFVSLSGITFLAVN</sequence>
<name>A0A923RJA5_9BACI</name>
<reference evidence="3" key="1">
    <citation type="submission" date="2020-08" db="EMBL/GenBank/DDBJ databases">
        <title>Genome public.</title>
        <authorList>
            <person name="Liu C."/>
            <person name="Sun Q."/>
        </authorList>
    </citation>
    <scope>NUCLEOTIDE SEQUENCE</scope>
    <source>
        <strain evidence="3">BX22</strain>
    </source>
</reference>
<feature type="region of interest" description="Disordered" evidence="1">
    <location>
        <begin position="427"/>
        <end position="453"/>
    </location>
</feature>
<dbReference type="PANTHER" id="PTHR24637">
    <property type="entry name" value="COLLAGEN"/>
    <property type="match status" value="1"/>
</dbReference>
<evidence type="ECO:0000259" key="2">
    <source>
        <dbReference type="Pfam" id="PF06605"/>
    </source>
</evidence>
<dbReference type="Gene3D" id="1.20.5.320">
    <property type="entry name" value="6-Phosphogluconate Dehydrogenase, domain 3"/>
    <property type="match status" value="1"/>
</dbReference>
<dbReference type="Pfam" id="PF06605">
    <property type="entry name" value="Prophage_tail"/>
    <property type="match status" value="1"/>
</dbReference>
<comment type="caution">
    <text evidence="3">The sequence shown here is derived from an EMBL/GenBank/DDBJ whole genome shotgun (WGS) entry which is preliminary data.</text>
</comment>
<dbReference type="RefSeq" id="WP_186870557.1">
    <property type="nucleotide sequence ID" value="NZ_JACOOL010000010.1"/>
</dbReference>
<feature type="domain" description="Tail spike" evidence="2">
    <location>
        <begin position="102"/>
        <end position="348"/>
    </location>
</feature>
<dbReference type="NCBIfam" id="TIGR01665">
    <property type="entry name" value="put_anti_recept"/>
    <property type="match status" value="1"/>
</dbReference>
<dbReference type="EMBL" id="JACOOL010000010">
    <property type="protein sequence ID" value="MBC5637849.1"/>
    <property type="molecule type" value="Genomic_DNA"/>
</dbReference>
<proteinExistence type="predicted"/>
<gene>
    <name evidence="3" type="ORF">H8S33_13640</name>
</gene>
<dbReference type="InterPro" id="IPR007119">
    <property type="entry name" value="Phage_tail_spike_N"/>
</dbReference>
<protein>
    <submittedName>
        <fullName evidence="3">Phage tail protein</fullName>
    </submittedName>
</protein>
<evidence type="ECO:0000313" key="4">
    <source>
        <dbReference type="Proteomes" id="UP000637359"/>
    </source>
</evidence>
<evidence type="ECO:0000313" key="3">
    <source>
        <dbReference type="EMBL" id="MBC5637849.1"/>
    </source>
</evidence>
<dbReference type="Proteomes" id="UP000637359">
    <property type="component" value="Unassembled WGS sequence"/>
</dbReference>
<accession>A0A923RJA5</accession>
<dbReference type="InterPro" id="IPR010572">
    <property type="entry name" value="Tail_dom"/>
</dbReference>
<dbReference type="AlphaFoldDB" id="A0A923RJA5"/>
<feature type="region of interest" description="Disordered" evidence="1">
    <location>
        <begin position="571"/>
        <end position="601"/>
    </location>
</feature>
<organism evidence="3 4">
    <name type="scientific">Ornithinibacillus hominis</name>
    <dbReference type="NCBI Taxonomy" id="2763055"/>
    <lineage>
        <taxon>Bacteria</taxon>
        <taxon>Bacillati</taxon>
        <taxon>Bacillota</taxon>
        <taxon>Bacilli</taxon>
        <taxon>Bacillales</taxon>
        <taxon>Bacillaceae</taxon>
        <taxon>Ornithinibacillus</taxon>
    </lineage>
</organism>